<dbReference type="Gene3D" id="3.40.50.150">
    <property type="entry name" value="Vaccinia Virus protein VP39"/>
    <property type="match status" value="1"/>
</dbReference>
<dbReference type="NCBIfam" id="TIGR01444">
    <property type="entry name" value="fkbM_fam"/>
    <property type="match status" value="1"/>
</dbReference>
<evidence type="ECO:0000259" key="1">
    <source>
        <dbReference type="Pfam" id="PF05050"/>
    </source>
</evidence>
<protein>
    <submittedName>
        <fullName evidence="2">FkbM family methyltransferase</fullName>
    </submittedName>
</protein>
<dbReference type="Pfam" id="PF05050">
    <property type="entry name" value="Methyltransf_21"/>
    <property type="match status" value="1"/>
</dbReference>
<dbReference type="InterPro" id="IPR029063">
    <property type="entry name" value="SAM-dependent_MTases_sf"/>
</dbReference>
<dbReference type="RefSeq" id="WP_136497917.1">
    <property type="nucleotide sequence ID" value="NZ_CP046052.1"/>
</dbReference>
<evidence type="ECO:0000313" key="2">
    <source>
        <dbReference type="EMBL" id="QGM47135.1"/>
    </source>
</evidence>
<sequence length="242" mass="26915">MFTSVKELVKSAPPLYRALNRWRKLRLHDPDTCRNVSLLGSDYGGWGVDVGLLTPDSIAYSIGVGEDITFDLDLIDRTGCTVYGFDPTPGAVRWLASQQLPDRYHFVPIGIGVEDGAIDFSVPENPLTCSCTALDSSTQKSSNKVSCEVQTLASLQRRLGHTHIDLLKMDIEGLEYAVLDNIFESGSRPRQLLIEFHHLMYSLPVTPTIAAVEKLRGLGYGLYWVSDLGREYAFVDLHHLES</sequence>
<dbReference type="PANTHER" id="PTHR32026:SF10">
    <property type="entry name" value="METHYLTRANSFERASE-LIKE PROTEIN 24-RELATED"/>
    <property type="match status" value="1"/>
</dbReference>
<proteinExistence type="predicted"/>
<name>A0A6B8KJN3_9HYPH</name>
<dbReference type="GO" id="GO:0032259">
    <property type="term" value="P:methylation"/>
    <property type="evidence" value="ECO:0007669"/>
    <property type="project" value="UniProtKB-KW"/>
</dbReference>
<dbReference type="OrthoDB" id="5679686at2"/>
<reference evidence="2 3" key="1">
    <citation type="submission" date="2019-11" db="EMBL/GenBank/DDBJ databases">
        <title>The genome sequence of Methylocystis heyeri.</title>
        <authorList>
            <person name="Oshkin I.Y."/>
            <person name="Miroshnikov K."/>
            <person name="Dedysh S.N."/>
        </authorList>
    </citation>
    <scope>NUCLEOTIDE SEQUENCE [LARGE SCALE GENOMIC DNA]</scope>
    <source>
        <strain evidence="2 3">H2</strain>
    </source>
</reference>
<organism evidence="2 3">
    <name type="scientific">Methylocystis heyeri</name>
    <dbReference type="NCBI Taxonomy" id="391905"/>
    <lineage>
        <taxon>Bacteria</taxon>
        <taxon>Pseudomonadati</taxon>
        <taxon>Pseudomonadota</taxon>
        <taxon>Alphaproteobacteria</taxon>
        <taxon>Hyphomicrobiales</taxon>
        <taxon>Methylocystaceae</taxon>
        <taxon>Methylocystis</taxon>
    </lineage>
</organism>
<dbReference type="PANTHER" id="PTHR32026">
    <property type="entry name" value="METHYLTRANSFERASE-LIKE PROTEIN 24"/>
    <property type="match status" value="1"/>
</dbReference>
<gene>
    <name evidence="2" type="ORF">H2LOC_016345</name>
</gene>
<keyword evidence="2" id="KW-0489">Methyltransferase</keyword>
<feature type="domain" description="Methyltransferase FkbM" evidence="1">
    <location>
        <begin position="77"/>
        <end position="204"/>
    </location>
</feature>
<dbReference type="InterPro" id="IPR006342">
    <property type="entry name" value="FkbM_mtfrase"/>
</dbReference>
<evidence type="ECO:0000313" key="3">
    <source>
        <dbReference type="Proteomes" id="UP000309061"/>
    </source>
</evidence>
<dbReference type="AlphaFoldDB" id="A0A6B8KJN3"/>
<dbReference type="EMBL" id="CP046052">
    <property type="protein sequence ID" value="QGM47135.1"/>
    <property type="molecule type" value="Genomic_DNA"/>
</dbReference>
<keyword evidence="3" id="KW-1185">Reference proteome</keyword>
<dbReference type="Proteomes" id="UP000309061">
    <property type="component" value="Chromosome"/>
</dbReference>
<dbReference type="GO" id="GO:0008168">
    <property type="term" value="F:methyltransferase activity"/>
    <property type="evidence" value="ECO:0007669"/>
    <property type="project" value="UniProtKB-KW"/>
</dbReference>
<dbReference type="KEGG" id="mhey:H2LOC_016345"/>
<dbReference type="SUPFAM" id="SSF53335">
    <property type="entry name" value="S-adenosyl-L-methionine-dependent methyltransferases"/>
    <property type="match status" value="1"/>
</dbReference>
<dbReference type="InterPro" id="IPR026913">
    <property type="entry name" value="METTL24"/>
</dbReference>
<accession>A0A6B8KJN3</accession>
<keyword evidence="2" id="KW-0808">Transferase</keyword>